<feature type="domain" description="CAAX prenyl protease 2/Lysostaphin resistance protein A-like" evidence="3">
    <location>
        <begin position="761"/>
        <end position="861"/>
    </location>
</feature>
<proteinExistence type="predicted"/>
<feature type="region of interest" description="Disordered" evidence="1">
    <location>
        <begin position="582"/>
        <end position="603"/>
    </location>
</feature>
<dbReference type="InterPro" id="IPR003675">
    <property type="entry name" value="Rce1/LyrA-like_dom"/>
</dbReference>
<gene>
    <name evidence="4" type="ORF">VF08_33915</name>
</gene>
<organism evidence="4 5">
    <name type="scientific">Nostoc linckia z8</name>
    <dbReference type="NCBI Taxonomy" id="1628746"/>
    <lineage>
        <taxon>Bacteria</taxon>
        <taxon>Bacillati</taxon>
        <taxon>Cyanobacteriota</taxon>
        <taxon>Cyanophyceae</taxon>
        <taxon>Nostocales</taxon>
        <taxon>Nostocaceae</taxon>
        <taxon>Nostoc</taxon>
    </lineage>
</organism>
<dbReference type="AlphaFoldDB" id="A0A9Q5Z5G3"/>
<keyword evidence="2" id="KW-0812">Transmembrane</keyword>
<dbReference type="Proteomes" id="UP000222310">
    <property type="component" value="Unassembled WGS sequence"/>
</dbReference>
<keyword evidence="2" id="KW-1133">Transmembrane helix</keyword>
<sequence length="880" mass="98585">MIWPGLNRKNTLKLTIFLLLLFLALVVVLQFSPKQPQLVERKSNYAIHIQQNFNQPSFYPVTKIPSANLYKPIADWVGRLILPTKQQLVDNLDWVWLEVQHAPPTAQSLVGKIVRLEWKKNQDSLAYLQAVTRDVNFTPEVIQSQKQGNIHPFRLNGVRQVGSLRSLAGANPHDDTIVALDAQTIYIESPEQPLLQIEQEPVLVTGRFYGLVKIIKPHPPTYSSTKNHTNSDYFLVQHYNPNSHQFDGVLETIRIPQQVIDTRNFPPSTLQQIEKSPAGNEGWYIYGAKDINDVFTVQAIAPRSLFHIQPNQSITGKQSALNYIQTGNWQNTEEKKGQFNTLFLNPVPTNNSSNQLISKWQEGDKAILLHLFGGIGGRKAETLGVPYTVTGHFAFGIAEVVRDQFTDELRFETKYHQIYAHNPDGIIAATHTWADYMGNLQRGWLATRPVSDILIKFDPVTQDYNFGGVKLSPLNEFQQQLQVTMARYRVGDGTGASIVSPATSCIQDSSQALYAAILAIKNQVAASPQIQTWLNANSNHPQTSRFQQLIKLGQALEKQLTPLGIVRADWQSQASILAGTGIGKTSSSPSELGGGKGKGERGKVLNPLPSTPAPLKKPDPAFLDWQSTGEAFQDRSIWAGLTTWRTIMPRQAQDELAAIFLKQGAIMQVWRTNQVGGWQADITPIAPTVIFGQIQIPFTNISPLSILLNRFLSSLVIPSLQDWLIAGLLLVIYGAIAIPFGWKFNFLQIQIWSANLLDQSLLVLRCLFTPAILEELIFRVFLLPHPTEIISWFNWVLWGIFSLLLFVVYHPLNAKTFFRKGLSTFFNLVFLSLAALLGIICTLAYALTGSLWVIVLIHWVVVVVWLIVFGGMEKFTDSSH</sequence>
<dbReference type="GO" id="GO:0080120">
    <property type="term" value="P:CAAX-box protein maturation"/>
    <property type="evidence" value="ECO:0007669"/>
    <property type="project" value="UniProtKB-ARBA"/>
</dbReference>
<evidence type="ECO:0000256" key="2">
    <source>
        <dbReference type="SAM" id="Phobius"/>
    </source>
</evidence>
<evidence type="ECO:0000313" key="4">
    <source>
        <dbReference type="EMBL" id="PHJ94367.1"/>
    </source>
</evidence>
<protein>
    <submittedName>
        <fullName evidence="4">Abortive phage infection protein</fullName>
    </submittedName>
</protein>
<comment type="caution">
    <text evidence="4">The sequence shown here is derived from an EMBL/GenBank/DDBJ whole genome shotgun (WGS) entry which is preliminary data.</text>
</comment>
<feature type="transmembrane region" description="Helical" evidence="2">
    <location>
        <begin position="789"/>
        <end position="812"/>
    </location>
</feature>
<accession>A0A9Q5Z5G3</accession>
<evidence type="ECO:0000259" key="3">
    <source>
        <dbReference type="Pfam" id="PF02517"/>
    </source>
</evidence>
<name>A0A9Q5Z5G3_NOSLI</name>
<feature type="transmembrane region" description="Helical" evidence="2">
    <location>
        <begin position="762"/>
        <end position="783"/>
    </location>
</feature>
<dbReference type="GO" id="GO:0004175">
    <property type="term" value="F:endopeptidase activity"/>
    <property type="evidence" value="ECO:0007669"/>
    <property type="project" value="UniProtKB-ARBA"/>
</dbReference>
<dbReference type="Pfam" id="PF02517">
    <property type="entry name" value="Rce1-like"/>
    <property type="match status" value="1"/>
</dbReference>
<keyword evidence="2" id="KW-0472">Membrane</keyword>
<reference evidence="4 5" key="1">
    <citation type="submission" date="2015-02" db="EMBL/GenBank/DDBJ databases">
        <title>Nostoc linckia genome annotation.</title>
        <authorList>
            <person name="Zhou Z."/>
        </authorList>
    </citation>
    <scope>NUCLEOTIDE SEQUENCE [LARGE SCALE GENOMIC DNA]</scope>
    <source>
        <strain evidence="5">z8</strain>
    </source>
</reference>
<feature type="transmembrane region" description="Helical" evidence="2">
    <location>
        <begin position="824"/>
        <end position="845"/>
    </location>
</feature>
<feature type="transmembrane region" description="Helical" evidence="2">
    <location>
        <begin position="723"/>
        <end position="742"/>
    </location>
</feature>
<feature type="transmembrane region" description="Helical" evidence="2">
    <location>
        <begin position="851"/>
        <end position="872"/>
    </location>
</feature>
<evidence type="ECO:0000256" key="1">
    <source>
        <dbReference type="SAM" id="MobiDB-lite"/>
    </source>
</evidence>
<dbReference type="EMBL" id="LAHD01000166">
    <property type="protein sequence ID" value="PHJ94367.1"/>
    <property type="molecule type" value="Genomic_DNA"/>
</dbReference>
<evidence type="ECO:0000313" key="5">
    <source>
        <dbReference type="Proteomes" id="UP000222310"/>
    </source>
</evidence>